<keyword evidence="7 9" id="KW-0472">Membrane</keyword>
<evidence type="ECO:0000256" key="4">
    <source>
        <dbReference type="ARBA" id="ARBA00022519"/>
    </source>
</evidence>
<comment type="similarity">
    <text evidence="2">Belongs to the UPF0283 family.</text>
</comment>
<feature type="transmembrane region" description="Helical" evidence="9">
    <location>
        <begin position="62"/>
        <end position="80"/>
    </location>
</feature>
<dbReference type="InterPro" id="IPR021147">
    <property type="entry name" value="DUF697"/>
</dbReference>
<gene>
    <name evidence="10" type="ORF">FHS82_001794</name>
</gene>
<dbReference type="Pfam" id="PF05128">
    <property type="entry name" value="DUF697"/>
    <property type="match status" value="1"/>
</dbReference>
<accession>A0ABX0V012</accession>
<feature type="region of interest" description="Disordered" evidence="8">
    <location>
        <begin position="1"/>
        <end position="22"/>
    </location>
</feature>
<keyword evidence="6 9" id="KW-1133">Transmembrane helix</keyword>
<evidence type="ECO:0000256" key="8">
    <source>
        <dbReference type="SAM" id="MobiDB-lite"/>
    </source>
</evidence>
<evidence type="ECO:0000256" key="3">
    <source>
        <dbReference type="ARBA" id="ARBA00022475"/>
    </source>
</evidence>
<dbReference type="PANTHER" id="PTHR39342:SF1">
    <property type="entry name" value="UPF0283 MEMBRANE PROTEIN YCJF"/>
    <property type="match status" value="1"/>
</dbReference>
<name>A0ABX0V012_9HYPH</name>
<keyword evidence="4" id="KW-0997">Cell inner membrane</keyword>
<protein>
    <submittedName>
        <fullName evidence="10">Membrane protein</fullName>
    </submittedName>
</protein>
<dbReference type="RefSeq" id="WP_166951113.1">
    <property type="nucleotide sequence ID" value="NZ_JAASQI010000003.1"/>
</dbReference>
<keyword evidence="11" id="KW-1185">Reference proteome</keyword>
<dbReference type="NCBIfam" id="TIGR01620">
    <property type="entry name" value="hyp_HI0043"/>
    <property type="match status" value="1"/>
</dbReference>
<dbReference type="PANTHER" id="PTHR39342">
    <property type="entry name" value="UPF0283 MEMBRANE PROTEIN YCJF"/>
    <property type="match status" value="1"/>
</dbReference>
<organism evidence="10 11">
    <name type="scientific">Pseudochelatococcus lubricantis</name>
    <dbReference type="NCBI Taxonomy" id="1538102"/>
    <lineage>
        <taxon>Bacteria</taxon>
        <taxon>Pseudomonadati</taxon>
        <taxon>Pseudomonadota</taxon>
        <taxon>Alphaproteobacteria</taxon>
        <taxon>Hyphomicrobiales</taxon>
        <taxon>Chelatococcaceae</taxon>
        <taxon>Pseudochelatococcus</taxon>
    </lineage>
</organism>
<evidence type="ECO:0000256" key="2">
    <source>
        <dbReference type="ARBA" id="ARBA00008255"/>
    </source>
</evidence>
<dbReference type="Proteomes" id="UP001429580">
    <property type="component" value="Unassembled WGS sequence"/>
</dbReference>
<sequence length="346" mass="36749">MTKAPRAFRLDAHTGQETPAPDAGEIRETLLSQGDVLMEEPEKPEGAEPVAPPPARGWRTPWLGLLLSALGGLATLWIVLGIEQMVSRLIVSAPALGWFALALALVALIAFAAVVIREAWGVFRERRIESLRRKAVTARETDDEAAAAAVVRDLVSLYDSRPETARARANLAAPGADAIIDAADRLTIAEQELLAPLDRAARRIVANQAKQVSMVTAVSPRAIVDVAFVLYASAKMVRQIAALYGGRPGLFGFVRLSGNVLSHLAVTGGIAVGDDVIQQVVGLGLAARLSAKLGEGVLNGLLTARVGLAAIEVCRPLPFMSVEPPRFGDVASGLFDRNRPKEEQAD</sequence>
<dbReference type="InterPro" id="IPR006507">
    <property type="entry name" value="UPF0283"/>
</dbReference>
<evidence type="ECO:0000256" key="9">
    <source>
        <dbReference type="SAM" id="Phobius"/>
    </source>
</evidence>
<dbReference type="EMBL" id="JAASQI010000003">
    <property type="protein sequence ID" value="NIJ57958.1"/>
    <property type="molecule type" value="Genomic_DNA"/>
</dbReference>
<evidence type="ECO:0000313" key="11">
    <source>
        <dbReference type="Proteomes" id="UP001429580"/>
    </source>
</evidence>
<proteinExistence type="inferred from homology"/>
<evidence type="ECO:0000256" key="1">
    <source>
        <dbReference type="ARBA" id="ARBA00004429"/>
    </source>
</evidence>
<evidence type="ECO:0000256" key="6">
    <source>
        <dbReference type="ARBA" id="ARBA00022989"/>
    </source>
</evidence>
<evidence type="ECO:0000256" key="5">
    <source>
        <dbReference type="ARBA" id="ARBA00022692"/>
    </source>
</evidence>
<reference evidence="10 11" key="1">
    <citation type="submission" date="2020-03" db="EMBL/GenBank/DDBJ databases">
        <title>Genomic Encyclopedia of Type Strains, Phase IV (KMG-IV): sequencing the most valuable type-strain genomes for metagenomic binning, comparative biology and taxonomic classification.</title>
        <authorList>
            <person name="Goeker M."/>
        </authorList>
    </citation>
    <scope>NUCLEOTIDE SEQUENCE [LARGE SCALE GENOMIC DNA]</scope>
    <source>
        <strain evidence="10 11">DSM 103870</strain>
    </source>
</reference>
<comment type="subcellular location">
    <subcellularLocation>
        <location evidence="1">Cell inner membrane</location>
        <topology evidence="1">Multi-pass membrane protein</topology>
    </subcellularLocation>
</comment>
<keyword evidence="5 9" id="KW-0812">Transmembrane</keyword>
<feature type="transmembrane region" description="Helical" evidence="9">
    <location>
        <begin position="95"/>
        <end position="116"/>
    </location>
</feature>
<keyword evidence="3" id="KW-1003">Cell membrane</keyword>
<evidence type="ECO:0000313" key="10">
    <source>
        <dbReference type="EMBL" id="NIJ57958.1"/>
    </source>
</evidence>
<comment type="caution">
    <text evidence="10">The sequence shown here is derived from an EMBL/GenBank/DDBJ whole genome shotgun (WGS) entry which is preliminary data.</text>
</comment>
<evidence type="ECO:0000256" key="7">
    <source>
        <dbReference type="ARBA" id="ARBA00023136"/>
    </source>
</evidence>